<protein>
    <submittedName>
        <fullName evidence="1">Uncharacterized protein</fullName>
    </submittedName>
</protein>
<reference evidence="1" key="1">
    <citation type="submission" date="2020-10" db="EMBL/GenBank/DDBJ databases">
        <authorList>
            <person name="Gilroy R."/>
        </authorList>
    </citation>
    <scope>NUCLEOTIDE SEQUENCE</scope>
    <source>
        <strain evidence="1">CHK154-7741</strain>
    </source>
</reference>
<dbReference type="Proteomes" id="UP000886748">
    <property type="component" value="Unassembled WGS sequence"/>
</dbReference>
<proteinExistence type="predicted"/>
<gene>
    <name evidence="1" type="ORF">IAD26_08945</name>
</gene>
<evidence type="ECO:0000313" key="1">
    <source>
        <dbReference type="EMBL" id="HIU93241.1"/>
    </source>
</evidence>
<name>A0A9D1N224_9CLOT</name>
<comment type="caution">
    <text evidence="1">The sequence shown here is derived from an EMBL/GenBank/DDBJ whole genome shotgun (WGS) entry which is preliminary data.</text>
</comment>
<dbReference type="AlphaFoldDB" id="A0A9D1N224"/>
<dbReference type="EMBL" id="DVOD01000064">
    <property type="protein sequence ID" value="HIU93241.1"/>
    <property type="molecule type" value="Genomic_DNA"/>
</dbReference>
<organism evidence="1 2">
    <name type="scientific">Candidatus Limenecus avicola</name>
    <dbReference type="NCBI Taxonomy" id="2840847"/>
    <lineage>
        <taxon>Bacteria</taxon>
        <taxon>Bacillati</taxon>
        <taxon>Bacillota</taxon>
        <taxon>Clostridia</taxon>
        <taxon>Eubacteriales</taxon>
        <taxon>Clostridiaceae</taxon>
        <taxon>Clostridiaceae incertae sedis</taxon>
        <taxon>Candidatus Limenecus</taxon>
    </lineage>
</organism>
<accession>A0A9D1N224</accession>
<evidence type="ECO:0000313" key="2">
    <source>
        <dbReference type="Proteomes" id="UP000886748"/>
    </source>
</evidence>
<reference evidence="1" key="2">
    <citation type="journal article" date="2021" name="PeerJ">
        <title>Extensive microbial diversity within the chicken gut microbiome revealed by metagenomics and culture.</title>
        <authorList>
            <person name="Gilroy R."/>
            <person name="Ravi A."/>
            <person name="Getino M."/>
            <person name="Pursley I."/>
            <person name="Horton D.L."/>
            <person name="Alikhan N.F."/>
            <person name="Baker D."/>
            <person name="Gharbi K."/>
            <person name="Hall N."/>
            <person name="Watson M."/>
            <person name="Adriaenssens E.M."/>
            <person name="Foster-Nyarko E."/>
            <person name="Jarju S."/>
            <person name="Secka A."/>
            <person name="Antonio M."/>
            <person name="Oren A."/>
            <person name="Chaudhuri R.R."/>
            <person name="La Ragione R."/>
            <person name="Hildebrand F."/>
            <person name="Pallen M.J."/>
        </authorList>
    </citation>
    <scope>NUCLEOTIDE SEQUENCE</scope>
    <source>
        <strain evidence="1">CHK154-7741</strain>
    </source>
</reference>
<sequence>MKIYCCGLVYSTQDPETYWCIETYHLKKPVDNIIGGKRVFKQIIYALCCKKNGCCKIEIHSYTKENGRLKLLYTQSIKGRGAISFLERTKDMRIRQPQCCPLKTYQYSKKIPWVYGKTLNSTTQVVRYIDESGNRQIFKAANPQGQKLQSEIIKSEIIRKEV</sequence>